<evidence type="ECO:0000256" key="4">
    <source>
        <dbReference type="ARBA" id="ARBA00004741"/>
    </source>
</evidence>
<evidence type="ECO:0000256" key="1">
    <source>
        <dbReference type="ARBA" id="ARBA00000824"/>
    </source>
</evidence>
<gene>
    <name evidence="24" type="primary">pheA</name>
    <name evidence="24" type="ORF">EHS89_17065</name>
</gene>
<dbReference type="FunFam" id="3.40.190.10:FF:000034">
    <property type="entry name" value="Chorismate mutase/prephenate dehydratase"/>
    <property type="match status" value="1"/>
</dbReference>
<comment type="catalytic activity">
    <reaction evidence="18">
        <text>prephenate + H(+) = 3-phenylpyruvate + CO2 + H2O</text>
        <dbReference type="Rhea" id="RHEA:21648"/>
        <dbReference type="ChEBI" id="CHEBI:15377"/>
        <dbReference type="ChEBI" id="CHEBI:15378"/>
        <dbReference type="ChEBI" id="CHEBI:16526"/>
        <dbReference type="ChEBI" id="CHEBI:18005"/>
        <dbReference type="ChEBI" id="CHEBI:29934"/>
        <dbReference type="EC" id="4.2.1.51"/>
    </reaction>
</comment>
<dbReference type="InterPro" id="IPR036263">
    <property type="entry name" value="Chorismate_II_sf"/>
</dbReference>
<keyword evidence="11" id="KW-0057">Aromatic amino acid biosynthesis</keyword>
<dbReference type="Gene3D" id="3.30.70.260">
    <property type="match status" value="1"/>
</dbReference>
<dbReference type="PROSITE" id="PS00858">
    <property type="entry name" value="PREPHENATE_DEHYDR_2"/>
    <property type="match status" value="1"/>
</dbReference>
<dbReference type="Pfam" id="PF01817">
    <property type="entry name" value="CM_2"/>
    <property type="match status" value="1"/>
</dbReference>
<dbReference type="Gene3D" id="1.20.59.10">
    <property type="entry name" value="Chorismate mutase"/>
    <property type="match status" value="1"/>
</dbReference>
<dbReference type="SUPFAM" id="SSF53850">
    <property type="entry name" value="Periplasmic binding protein-like II"/>
    <property type="match status" value="1"/>
</dbReference>
<comment type="subcellular location">
    <subcellularLocation>
        <location evidence="3">Cytoplasm</location>
    </subcellularLocation>
</comment>
<keyword evidence="9" id="KW-0963">Cytoplasm</keyword>
<dbReference type="SUPFAM" id="SSF55021">
    <property type="entry name" value="ACT-like"/>
    <property type="match status" value="1"/>
</dbReference>
<comment type="pathway">
    <text evidence="5">Metabolic intermediate biosynthesis; prephenate biosynthesis; prephenate from chorismate: step 1/1.</text>
</comment>
<evidence type="ECO:0000256" key="18">
    <source>
        <dbReference type="ARBA" id="ARBA00047848"/>
    </source>
</evidence>
<dbReference type="AlphaFoldDB" id="A0A3P1SKD3"/>
<dbReference type="GO" id="GO:0046417">
    <property type="term" value="P:chorismate metabolic process"/>
    <property type="evidence" value="ECO:0007669"/>
    <property type="project" value="InterPro"/>
</dbReference>
<evidence type="ECO:0000256" key="6">
    <source>
        <dbReference type="ARBA" id="ARBA00012404"/>
    </source>
</evidence>
<dbReference type="PANTHER" id="PTHR21022">
    <property type="entry name" value="PREPHENATE DEHYDRATASE P PROTEIN"/>
    <property type="match status" value="1"/>
</dbReference>
<evidence type="ECO:0000256" key="17">
    <source>
        <dbReference type="ARBA" id="ARBA00031520"/>
    </source>
</evidence>
<dbReference type="InterPro" id="IPR036979">
    <property type="entry name" value="CM_dom_sf"/>
</dbReference>
<evidence type="ECO:0000256" key="10">
    <source>
        <dbReference type="ARBA" id="ARBA00022605"/>
    </source>
</evidence>
<dbReference type="FunFam" id="3.40.190.10:FF:000029">
    <property type="entry name" value="Chorismate mutase/Prephenate dehydratase"/>
    <property type="match status" value="1"/>
</dbReference>
<dbReference type="InterPro" id="IPR018528">
    <property type="entry name" value="Preph_deHydtase_CS"/>
</dbReference>
<comment type="caution">
    <text evidence="24">The sequence shown here is derived from an EMBL/GenBank/DDBJ whole genome shotgun (WGS) entry which is preliminary data.</text>
</comment>
<dbReference type="EMBL" id="RQXV01000011">
    <property type="protein sequence ID" value="RRC97546.1"/>
    <property type="molecule type" value="Genomic_DNA"/>
</dbReference>
<feature type="site" description="Essential for prephenate dehydratase activity" evidence="19">
    <location>
        <position position="266"/>
    </location>
</feature>
<evidence type="ECO:0000259" key="22">
    <source>
        <dbReference type="PROSITE" id="PS51171"/>
    </source>
</evidence>
<evidence type="ECO:0000256" key="14">
    <source>
        <dbReference type="ARBA" id="ARBA00023239"/>
    </source>
</evidence>
<feature type="domain" description="ACT" evidence="23">
    <location>
        <begin position="285"/>
        <end position="362"/>
    </location>
</feature>
<comment type="pathway">
    <text evidence="4">Amino-acid biosynthesis; L-phenylalanine biosynthesis; phenylpyruvate from prephenate: step 1/1.</text>
</comment>
<comment type="function">
    <text evidence="2">Catalyzes the Claisen rearrangement of chorismate to prephenate and the decarboxylation/dehydration of prephenate to phenylpyruvate.</text>
</comment>
<sequence length="366" mass="40954">MSEQEKELKVLRDQIDSIDKQIHSLLNNRARCAQQVADVKEKYQGNQDAVFYRPEREAQVLRRVMTRNEGPLADKEVARLFREVMSVCLALEKPMYIAFLGPEGTFTQQAASKHFGHSAHCIPFNSSDEVFREVESGGAHYGVVPIENSTEGMVHHTLDLFKRFNLKICGEVELLIHHHLLRAEAEDLAGITRIYSPQQTLAQCRSWLDSHFPSVERIPVSSNAEAARLALEQGSSAAAIASDLAADLYQLNIVAKNIDDQSDNSTRFLIIGDQEVGESGQDKTSVLISVRDKAGALYKLLEHFQRHKISLTRIETRPGQQDATNSMFYIDFEGHSVAPKITRLLAELEAESTELKLLGSYPVAVL</sequence>
<dbReference type="CDD" id="cd13630">
    <property type="entry name" value="PBP2_PDT_1"/>
    <property type="match status" value="1"/>
</dbReference>
<dbReference type="FunFam" id="1.20.59.10:FF:000004">
    <property type="entry name" value="Prephenate dehydratase"/>
    <property type="match status" value="1"/>
</dbReference>
<dbReference type="InterPro" id="IPR008242">
    <property type="entry name" value="Chor_mutase/pphenate_deHydtase"/>
</dbReference>
<dbReference type="EC" id="5.4.99.5" evidence="6"/>
<evidence type="ECO:0000256" key="19">
    <source>
        <dbReference type="PIRSR" id="PIRSR001500-2"/>
    </source>
</evidence>
<evidence type="ECO:0000256" key="15">
    <source>
        <dbReference type="ARBA" id="ARBA00023268"/>
    </source>
</evidence>
<dbReference type="InterPro" id="IPR010957">
    <property type="entry name" value="G/b/e-P-prot_chorismate_mutase"/>
</dbReference>
<evidence type="ECO:0000259" key="21">
    <source>
        <dbReference type="PROSITE" id="PS51168"/>
    </source>
</evidence>
<dbReference type="UniPathway" id="UPA00121">
    <property type="reaction ID" value="UER00345"/>
</dbReference>
<evidence type="ECO:0000256" key="7">
    <source>
        <dbReference type="ARBA" id="ARBA00013147"/>
    </source>
</evidence>
<dbReference type="Gene3D" id="3.40.190.10">
    <property type="entry name" value="Periplasmic binding protein-like II"/>
    <property type="match status" value="2"/>
</dbReference>
<evidence type="ECO:0000313" key="25">
    <source>
        <dbReference type="Proteomes" id="UP000267535"/>
    </source>
</evidence>
<evidence type="ECO:0000256" key="11">
    <source>
        <dbReference type="ARBA" id="ARBA00023141"/>
    </source>
</evidence>
<dbReference type="PROSITE" id="PS51168">
    <property type="entry name" value="CHORISMATE_MUT_2"/>
    <property type="match status" value="1"/>
</dbReference>
<dbReference type="PROSITE" id="PS51171">
    <property type="entry name" value="PREPHENATE_DEHYDR_3"/>
    <property type="match status" value="1"/>
</dbReference>
<dbReference type="GO" id="GO:0009094">
    <property type="term" value="P:L-phenylalanine biosynthetic process"/>
    <property type="evidence" value="ECO:0007669"/>
    <property type="project" value="UniProtKB-UniPathway"/>
</dbReference>
<accession>A0A3P1SKD3</accession>
<feature type="domain" description="Prephenate dehydratase" evidence="22">
    <location>
        <begin position="96"/>
        <end position="273"/>
    </location>
</feature>
<reference evidence="24 25" key="1">
    <citation type="submission" date="2018-11" db="EMBL/GenBank/DDBJ databases">
        <title>The draft genome sequence of Amphritea balenae JAMM 1525T.</title>
        <authorList>
            <person name="Fang Z."/>
            <person name="Zhang Y."/>
            <person name="Han X."/>
        </authorList>
    </citation>
    <scope>NUCLEOTIDE SEQUENCE [LARGE SCALE GENOMIC DNA]</scope>
    <source>
        <strain evidence="24 25">JAMM 1525</strain>
    </source>
</reference>
<evidence type="ECO:0000256" key="2">
    <source>
        <dbReference type="ARBA" id="ARBA00002364"/>
    </source>
</evidence>
<dbReference type="Pfam" id="PF00800">
    <property type="entry name" value="PDT"/>
    <property type="match status" value="1"/>
</dbReference>
<evidence type="ECO:0000313" key="24">
    <source>
        <dbReference type="EMBL" id="RRC97546.1"/>
    </source>
</evidence>
<dbReference type="EC" id="4.2.1.51" evidence="7"/>
<dbReference type="Proteomes" id="UP000267535">
    <property type="component" value="Unassembled WGS sequence"/>
</dbReference>
<keyword evidence="20" id="KW-0175">Coiled coil</keyword>
<keyword evidence="12" id="KW-0584">Phenylalanine biosynthesis</keyword>
<evidence type="ECO:0000256" key="13">
    <source>
        <dbReference type="ARBA" id="ARBA00023235"/>
    </source>
</evidence>
<dbReference type="NCBIfam" id="NF008865">
    <property type="entry name" value="PRK11898.1"/>
    <property type="match status" value="1"/>
</dbReference>
<dbReference type="GO" id="GO:0005737">
    <property type="term" value="C:cytoplasm"/>
    <property type="evidence" value="ECO:0007669"/>
    <property type="project" value="UniProtKB-SubCell"/>
</dbReference>
<proteinExistence type="predicted"/>
<protein>
    <recommendedName>
        <fullName evidence="8">Bifunctional chorismate mutase/prephenate dehydratase</fullName>
        <ecNumber evidence="7">4.2.1.51</ecNumber>
        <ecNumber evidence="6">5.4.99.5</ecNumber>
    </recommendedName>
    <alternativeName>
        <fullName evidence="17">Chorismate mutase-prephenate dehydratase</fullName>
    </alternativeName>
    <alternativeName>
        <fullName evidence="16">p-protein</fullName>
    </alternativeName>
</protein>
<dbReference type="RefSeq" id="WP_124927385.1">
    <property type="nucleotide sequence ID" value="NZ_BMOH01000004.1"/>
</dbReference>
<keyword evidence="13" id="KW-0413">Isomerase</keyword>
<dbReference type="InterPro" id="IPR002912">
    <property type="entry name" value="ACT_dom"/>
</dbReference>
<evidence type="ECO:0000256" key="20">
    <source>
        <dbReference type="SAM" id="Coils"/>
    </source>
</evidence>
<name>A0A3P1SKD3_9GAMM</name>
<dbReference type="InterPro" id="IPR045865">
    <property type="entry name" value="ACT-like_dom_sf"/>
</dbReference>
<keyword evidence="14 24" id="KW-0456">Lyase</keyword>
<evidence type="ECO:0000256" key="12">
    <source>
        <dbReference type="ARBA" id="ARBA00023222"/>
    </source>
</evidence>
<dbReference type="NCBIfam" id="TIGR01807">
    <property type="entry name" value="CM_P2"/>
    <property type="match status" value="1"/>
</dbReference>
<feature type="domain" description="Chorismate mutase" evidence="21">
    <location>
        <begin position="2"/>
        <end position="96"/>
    </location>
</feature>
<dbReference type="SUPFAM" id="SSF48600">
    <property type="entry name" value="Chorismate mutase II"/>
    <property type="match status" value="1"/>
</dbReference>
<keyword evidence="15" id="KW-0511">Multifunctional enzyme</keyword>
<dbReference type="PROSITE" id="PS00857">
    <property type="entry name" value="PREPHENATE_DEHYDR_1"/>
    <property type="match status" value="1"/>
</dbReference>
<keyword evidence="25" id="KW-1185">Reference proteome</keyword>
<dbReference type="GO" id="GO:0004664">
    <property type="term" value="F:prephenate dehydratase activity"/>
    <property type="evidence" value="ECO:0007669"/>
    <property type="project" value="UniProtKB-EC"/>
</dbReference>
<dbReference type="PIRSF" id="PIRSF001500">
    <property type="entry name" value="Chor_mut_pdt_Ppr"/>
    <property type="match status" value="1"/>
</dbReference>
<dbReference type="InterPro" id="IPR001086">
    <property type="entry name" value="Preph_deHydtase"/>
</dbReference>
<organism evidence="24 25">
    <name type="scientific">Amphritea balenae</name>
    <dbReference type="NCBI Taxonomy" id="452629"/>
    <lineage>
        <taxon>Bacteria</taxon>
        <taxon>Pseudomonadati</taxon>
        <taxon>Pseudomonadota</taxon>
        <taxon>Gammaproteobacteria</taxon>
        <taxon>Oceanospirillales</taxon>
        <taxon>Oceanospirillaceae</taxon>
        <taxon>Amphritea</taxon>
    </lineage>
</organism>
<dbReference type="PANTHER" id="PTHR21022:SF19">
    <property type="entry name" value="PREPHENATE DEHYDRATASE-RELATED"/>
    <property type="match status" value="1"/>
</dbReference>
<dbReference type="OrthoDB" id="9802281at2"/>
<feature type="coiled-coil region" evidence="20">
    <location>
        <begin position="1"/>
        <end position="28"/>
    </location>
</feature>
<evidence type="ECO:0000256" key="8">
    <source>
        <dbReference type="ARBA" id="ARBA00014401"/>
    </source>
</evidence>
<dbReference type="Pfam" id="PF01842">
    <property type="entry name" value="ACT"/>
    <property type="match status" value="1"/>
</dbReference>
<dbReference type="UniPathway" id="UPA00120">
    <property type="reaction ID" value="UER00203"/>
</dbReference>
<dbReference type="SMART" id="SM00830">
    <property type="entry name" value="CM_2"/>
    <property type="match status" value="1"/>
</dbReference>
<evidence type="ECO:0000256" key="5">
    <source>
        <dbReference type="ARBA" id="ARBA00004817"/>
    </source>
</evidence>
<keyword evidence="10" id="KW-0028">Amino-acid biosynthesis</keyword>
<evidence type="ECO:0000256" key="16">
    <source>
        <dbReference type="ARBA" id="ARBA00031175"/>
    </source>
</evidence>
<dbReference type="CDD" id="cd04905">
    <property type="entry name" value="ACT_CM-PDT"/>
    <property type="match status" value="1"/>
</dbReference>
<dbReference type="GO" id="GO:0004106">
    <property type="term" value="F:chorismate mutase activity"/>
    <property type="evidence" value="ECO:0007669"/>
    <property type="project" value="UniProtKB-EC"/>
</dbReference>
<dbReference type="PROSITE" id="PS51671">
    <property type="entry name" value="ACT"/>
    <property type="match status" value="1"/>
</dbReference>
<evidence type="ECO:0000256" key="3">
    <source>
        <dbReference type="ARBA" id="ARBA00004496"/>
    </source>
</evidence>
<evidence type="ECO:0000256" key="9">
    <source>
        <dbReference type="ARBA" id="ARBA00022490"/>
    </source>
</evidence>
<evidence type="ECO:0000259" key="23">
    <source>
        <dbReference type="PROSITE" id="PS51671"/>
    </source>
</evidence>
<dbReference type="InterPro" id="IPR002701">
    <property type="entry name" value="CM_II_prokaryot"/>
</dbReference>
<comment type="catalytic activity">
    <reaction evidence="1">
        <text>chorismate = prephenate</text>
        <dbReference type="Rhea" id="RHEA:13897"/>
        <dbReference type="ChEBI" id="CHEBI:29748"/>
        <dbReference type="ChEBI" id="CHEBI:29934"/>
        <dbReference type="EC" id="5.4.99.5"/>
    </reaction>
</comment>